<protein>
    <submittedName>
        <fullName evidence="3">Outer membrane protein assembly factor BamB</fullName>
    </submittedName>
</protein>
<organism evidence="3 4">
    <name type="scientific">Streptomyces spectabilis</name>
    <dbReference type="NCBI Taxonomy" id="68270"/>
    <lineage>
        <taxon>Bacteria</taxon>
        <taxon>Bacillati</taxon>
        <taxon>Actinomycetota</taxon>
        <taxon>Actinomycetes</taxon>
        <taxon>Kitasatosporales</taxon>
        <taxon>Streptomycetaceae</taxon>
        <taxon>Streptomyces</taxon>
    </lineage>
</organism>
<dbReference type="EMBL" id="JACHJD010000032">
    <property type="protein sequence ID" value="MBB5109603.1"/>
    <property type="molecule type" value="Genomic_DNA"/>
</dbReference>
<dbReference type="Gene3D" id="2.130.10.10">
    <property type="entry name" value="YVTN repeat-like/Quinoprotein amine dehydrogenase"/>
    <property type="match status" value="2"/>
</dbReference>
<feature type="compositionally biased region" description="Pro residues" evidence="1">
    <location>
        <begin position="453"/>
        <end position="470"/>
    </location>
</feature>
<feature type="domain" description="Pyrrolo-quinoline quinone repeat" evidence="2">
    <location>
        <begin position="236"/>
        <end position="340"/>
    </location>
</feature>
<dbReference type="RefSeq" id="WP_184926543.1">
    <property type="nucleotide sequence ID" value="NZ_BMSQ01000039.1"/>
</dbReference>
<sequence>MPRFRPTRKLSWWTEPAFIIGALVFVTSLVAVTGTLTAQHLFGLHPQRTESITPAAGSVARHKETKESSAAGAGARTKQAKKHTAAHSAQGDWPMFRRSSDRTGKHRVFSSVDENTVHTLSELWRKDLGGVITSSATLVGKRVYVGSADRHLYALDVERGGVLWRYNANAVVSSSPAIREGRVFFTAEDGSLHVLEGKTGKHLWSRSAGYGQSSAAVISPAPGNDGSSWVYVGSGRGTVEAFDSDGNLQWSFATRGPVRSSPAIAAGTVYIGSDDNGVYALDARTGKLKWSASTGGNVTATPAVAKGMLYVGSHDASMYAMDTKNGRIVWTHRTRRGPIRASAALGTLPSTGQSAVYVGADDGYFYAFDARRGQTLWSRDFKSPIMSSAAVTTHVLYVGAGSSVVGLAPGDGRLLWSKQLSGLVNASPSLARDQLVVGSSGHFLHAFGLPSPVGSPSPTSPAPNIAPAPPWAQHGPLLNSPSQSSCPSTTASAQPLTDP</sequence>
<feature type="domain" description="Pyrrolo-quinoline quinone repeat" evidence="2">
    <location>
        <begin position="121"/>
        <end position="219"/>
    </location>
</feature>
<name>A0A7W8EZN0_STRST</name>
<dbReference type="InterPro" id="IPR011047">
    <property type="entry name" value="Quinoprotein_ADH-like_sf"/>
</dbReference>
<feature type="domain" description="Pyrrolo-quinoline quinone repeat" evidence="2">
    <location>
        <begin position="349"/>
        <end position="441"/>
    </location>
</feature>
<evidence type="ECO:0000313" key="3">
    <source>
        <dbReference type="EMBL" id="MBB5109603.1"/>
    </source>
</evidence>
<dbReference type="AlphaFoldDB" id="A0A7W8EZN0"/>
<dbReference type="Proteomes" id="UP000549009">
    <property type="component" value="Unassembled WGS sequence"/>
</dbReference>
<dbReference type="SMART" id="SM00564">
    <property type="entry name" value="PQQ"/>
    <property type="match status" value="7"/>
</dbReference>
<accession>A0A7W8EZN0</accession>
<gene>
    <name evidence="3" type="ORF">FHS40_008731</name>
</gene>
<dbReference type="SUPFAM" id="SSF50998">
    <property type="entry name" value="Quinoprotein alcohol dehydrogenase-like"/>
    <property type="match status" value="2"/>
</dbReference>
<dbReference type="PANTHER" id="PTHR34512:SF30">
    <property type="entry name" value="OUTER MEMBRANE PROTEIN ASSEMBLY FACTOR BAMB"/>
    <property type="match status" value="1"/>
</dbReference>
<feature type="region of interest" description="Disordered" evidence="1">
    <location>
        <begin position="453"/>
        <end position="499"/>
    </location>
</feature>
<dbReference type="InterPro" id="IPR015943">
    <property type="entry name" value="WD40/YVTN_repeat-like_dom_sf"/>
</dbReference>
<dbReference type="PANTHER" id="PTHR34512">
    <property type="entry name" value="CELL SURFACE PROTEIN"/>
    <property type="match status" value="1"/>
</dbReference>
<reference evidence="3 4" key="1">
    <citation type="submission" date="2020-08" db="EMBL/GenBank/DDBJ databases">
        <title>Genomic Encyclopedia of Type Strains, Phase III (KMG-III): the genomes of soil and plant-associated and newly described type strains.</title>
        <authorList>
            <person name="Whitman W."/>
        </authorList>
    </citation>
    <scope>NUCLEOTIDE SEQUENCE [LARGE SCALE GENOMIC DNA]</scope>
    <source>
        <strain evidence="3 4">CECT 3146</strain>
    </source>
</reference>
<dbReference type="InterPro" id="IPR018391">
    <property type="entry name" value="PQQ_b-propeller_rpt"/>
</dbReference>
<keyword evidence="4" id="KW-1185">Reference proteome</keyword>
<evidence type="ECO:0000256" key="1">
    <source>
        <dbReference type="SAM" id="MobiDB-lite"/>
    </source>
</evidence>
<feature type="region of interest" description="Disordered" evidence="1">
    <location>
        <begin position="55"/>
        <end position="97"/>
    </location>
</feature>
<dbReference type="Pfam" id="PF13360">
    <property type="entry name" value="PQQ_2"/>
    <property type="match status" value="3"/>
</dbReference>
<dbReference type="InterPro" id="IPR002372">
    <property type="entry name" value="PQQ_rpt_dom"/>
</dbReference>
<feature type="compositionally biased region" description="Polar residues" evidence="1">
    <location>
        <begin position="479"/>
        <end position="499"/>
    </location>
</feature>
<comment type="caution">
    <text evidence="3">The sequence shown here is derived from an EMBL/GenBank/DDBJ whole genome shotgun (WGS) entry which is preliminary data.</text>
</comment>
<proteinExistence type="predicted"/>
<evidence type="ECO:0000313" key="4">
    <source>
        <dbReference type="Proteomes" id="UP000549009"/>
    </source>
</evidence>
<evidence type="ECO:0000259" key="2">
    <source>
        <dbReference type="Pfam" id="PF13360"/>
    </source>
</evidence>